<proteinExistence type="predicted"/>
<organism evidence="2">
    <name type="scientific">termite gut metagenome</name>
    <dbReference type="NCBI Taxonomy" id="433724"/>
    <lineage>
        <taxon>unclassified sequences</taxon>
        <taxon>metagenomes</taxon>
        <taxon>organismal metagenomes</taxon>
    </lineage>
</organism>
<comment type="caution">
    <text evidence="2">The sequence shown here is derived from an EMBL/GenBank/DDBJ whole genome shotgun (WGS) entry which is preliminary data.</text>
</comment>
<dbReference type="PROSITE" id="PS51257">
    <property type="entry name" value="PROKAR_LIPOPROTEIN"/>
    <property type="match status" value="1"/>
</dbReference>
<protein>
    <recommendedName>
        <fullName evidence="3">Glycosyl hydrolase family 92 N-terminal domain-containing protein</fullName>
    </recommendedName>
</protein>
<dbReference type="EMBL" id="SNRY01002087">
    <property type="protein sequence ID" value="KAA6326866.1"/>
    <property type="molecule type" value="Genomic_DNA"/>
</dbReference>
<dbReference type="GO" id="GO:0030246">
    <property type="term" value="F:carbohydrate binding"/>
    <property type="evidence" value="ECO:0007669"/>
    <property type="project" value="InterPro"/>
</dbReference>
<gene>
    <name evidence="2" type="ORF">EZS27_024083</name>
</gene>
<dbReference type="InterPro" id="IPR014718">
    <property type="entry name" value="GH-type_carb-bd"/>
</dbReference>
<dbReference type="AlphaFoldDB" id="A0A5J4QYU8"/>
<dbReference type="Gene3D" id="2.70.98.10">
    <property type="match status" value="1"/>
</dbReference>
<evidence type="ECO:0008006" key="3">
    <source>
        <dbReference type="Google" id="ProtNLM"/>
    </source>
</evidence>
<sequence>MKKYLLFILLCGAVVFSCTRENRNDSEDPAKYVNPMIGASTSTTMARAYHGLGKTVPGATTPFGAAQVSPNTITGGDNGSA</sequence>
<reference evidence="2" key="1">
    <citation type="submission" date="2019-03" db="EMBL/GenBank/DDBJ databases">
        <title>Single cell metagenomics reveals metabolic interactions within the superorganism composed of flagellate Streblomastix strix and complex community of Bacteroidetes bacteria on its surface.</title>
        <authorList>
            <person name="Treitli S.C."/>
            <person name="Kolisko M."/>
            <person name="Husnik F."/>
            <person name="Keeling P."/>
            <person name="Hampl V."/>
        </authorList>
    </citation>
    <scope>NUCLEOTIDE SEQUENCE</scope>
    <source>
        <strain evidence="2">STM</strain>
    </source>
</reference>
<name>A0A5J4QYU8_9ZZZZ</name>
<feature type="region of interest" description="Disordered" evidence="1">
    <location>
        <begin position="60"/>
        <end position="81"/>
    </location>
</feature>
<evidence type="ECO:0000313" key="2">
    <source>
        <dbReference type="EMBL" id="KAA6326866.1"/>
    </source>
</evidence>
<evidence type="ECO:0000256" key="1">
    <source>
        <dbReference type="SAM" id="MobiDB-lite"/>
    </source>
</evidence>
<accession>A0A5J4QYU8</accession>